<name>A0A654LYW1_9ARCH</name>
<evidence type="ECO:0000313" key="2">
    <source>
        <dbReference type="EMBL" id="ALI36638.1"/>
    </source>
</evidence>
<dbReference type="EMBL" id="CP012850">
    <property type="protein sequence ID" value="ALI36638.1"/>
    <property type="molecule type" value="Genomic_DNA"/>
</dbReference>
<proteinExistence type="predicted"/>
<dbReference type="KEGG" id="taa:NMY3_02442"/>
<dbReference type="RefSeq" id="WP_196815862.1">
    <property type="nucleotide sequence ID" value="NZ_CP012850.1"/>
</dbReference>
<sequence length="189" mass="20703">MLKSKIEESPKLFILYCSLAGFIASWGISGLLVSIDVISQTPPGSFFGMIGVSLGFYDPATAALIGFTLHILTGTIAGNIFGQVSIFWRRISPYNAKHGMVTGIIVGVILWTLLFVPVATFIIQPMIVSFRNSMTPNQYVYSLVTNFEGLYPVIIMGSLAFHIIYGVLLGYISGRLMELKTSSAVRMNY</sequence>
<dbReference type="OrthoDB" id="11273at2157"/>
<feature type="transmembrane region" description="Helical" evidence="1">
    <location>
        <begin position="100"/>
        <end position="130"/>
    </location>
</feature>
<dbReference type="AlphaFoldDB" id="A0A654LYW1"/>
<dbReference type="Proteomes" id="UP000058925">
    <property type="component" value="Chromosome"/>
</dbReference>
<accession>A0A654LYW1</accession>
<feature type="transmembrane region" description="Helical" evidence="1">
    <location>
        <begin position="62"/>
        <end position="88"/>
    </location>
</feature>
<keyword evidence="1" id="KW-0812">Transmembrane</keyword>
<feature type="transmembrane region" description="Helical" evidence="1">
    <location>
        <begin position="150"/>
        <end position="172"/>
    </location>
</feature>
<reference evidence="3" key="1">
    <citation type="submission" date="2015-10" db="EMBL/GenBank/DDBJ databases">
        <title>Niche specialization of a soil ammonia-oxidizing archaeon, Candidatus Nitrosocosmicus oleophilus.</title>
        <authorList>
            <person name="Jung M.-Y."/>
            <person name="Rhee S.-K."/>
        </authorList>
    </citation>
    <scope>NUCLEOTIDE SEQUENCE [LARGE SCALE GENOMIC DNA]</scope>
    <source>
        <strain evidence="3">MY3</strain>
    </source>
</reference>
<keyword evidence="1" id="KW-0472">Membrane</keyword>
<protein>
    <submittedName>
        <fullName evidence="2">Uncharacterized protein</fullName>
    </submittedName>
</protein>
<feature type="transmembrane region" description="Helical" evidence="1">
    <location>
        <begin position="12"/>
        <end position="35"/>
    </location>
</feature>
<organism evidence="2 3">
    <name type="scientific">Candidatus Nitrosocosmicus oleophilus</name>
    <dbReference type="NCBI Taxonomy" id="1353260"/>
    <lineage>
        <taxon>Archaea</taxon>
        <taxon>Nitrososphaerota</taxon>
        <taxon>Nitrososphaeria</taxon>
        <taxon>Nitrososphaerales</taxon>
        <taxon>Nitrososphaeraceae</taxon>
        <taxon>Candidatus Nitrosocosmicus</taxon>
    </lineage>
</organism>
<keyword evidence="3" id="KW-1185">Reference proteome</keyword>
<gene>
    <name evidence="2" type="ORF">NMY3_02442</name>
</gene>
<evidence type="ECO:0000313" key="3">
    <source>
        <dbReference type="Proteomes" id="UP000058925"/>
    </source>
</evidence>
<keyword evidence="1" id="KW-1133">Transmembrane helix</keyword>
<evidence type="ECO:0000256" key="1">
    <source>
        <dbReference type="SAM" id="Phobius"/>
    </source>
</evidence>
<dbReference type="GeneID" id="60422384"/>